<dbReference type="PANTHER" id="PTHR12993:SF11">
    <property type="entry name" value="N-ACETYLGLUCOSAMINYL-PHOSPHATIDYLINOSITOL DE-N-ACETYLASE"/>
    <property type="match status" value="1"/>
</dbReference>
<dbReference type="InterPro" id="IPR024078">
    <property type="entry name" value="LmbE-like_dom_sf"/>
</dbReference>
<protein>
    <recommendedName>
        <fullName evidence="2">N-acetylglucosaminylphosphatidylinositol deacetylase</fullName>
        <ecNumber evidence="2">3.5.1.89</ecNumber>
    </recommendedName>
</protein>
<proteinExistence type="inferred from homology"/>
<dbReference type="SUPFAM" id="SSF102588">
    <property type="entry name" value="LmbE-like"/>
    <property type="match status" value="1"/>
</dbReference>
<dbReference type="InterPro" id="IPR003737">
    <property type="entry name" value="GlcNAc_PI_deacetylase-related"/>
</dbReference>
<dbReference type="Proteomes" id="UP001203297">
    <property type="component" value="Unassembled WGS sequence"/>
</dbReference>
<comment type="caution">
    <text evidence="4">The sequence shown here is derived from an EMBL/GenBank/DDBJ whole genome shotgun (WGS) entry which is preliminary data.</text>
</comment>
<name>A0AAD4QNU7_9AGAM</name>
<dbReference type="GO" id="GO:0005783">
    <property type="term" value="C:endoplasmic reticulum"/>
    <property type="evidence" value="ECO:0007669"/>
    <property type="project" value="TreeGrafter"/>
</dbReference>
<evidence type="ECO:0000256" key="2">
    <source>
        <dbReference type="ARBA" id="ARBA00012176"/>
    </source>
</evidence>
<feature type="signal peptide" evidence="3">
    <location>
        <begin position="1"/>
        <end position="25"/>
    </location>
</feature>
<feature type="chain" id="PRO_5042101879" description="N-acetylglucosaminylphosphatidylinositol deacetylase" evidence="3">
    <location>
        <begin position="26"/>
        <end position="273"/>
    </location>
</feature>
<dbReference type="PANTHER" id="PTHR12993">
    <property type="entry name" value="N-ACETYLGLUCOSAMINYL-PHOSPHATIDYLINOSITOL DE-N-ACETYLASE-RELATED"/>
    <property type="match status" value="1"/>
</dbReference>
<keyword evidence="3" id="KW-0732">Signal</keyword>
<comment type="similarity">
    <text evidence="1">Belongs to the PIGL family.</text>
</comment>
<dbReference type="GO" id="GO:0000225">
    <property type="term" value="F:N-acetylglucosaminylphosphatidylinositol deacetylase activity"/>
    <property type="evidence" value="ECO:0007669"/>
    <property type="project" value="UniProtKB-EC"/>
</dbReference>
<dbReference type="Gene3D" id="3.40.50.10320">
    <property type="entry name" value="LmbE-like"/>
    <property type="match status" value="1"/>
</dbReference>
<keyword evidence="5" id="KW-1185">Reference proteome</keyword>
<evidence type="ECO:0000256" key="1">
    <source>
        <dbReference type="ARBA" id="ARBA00006066"/>
    </source>
</evidence>
<evidence type="ECO:0000256" key="3">
    <source>
        <dbReference type="SAM" id="SignalP"/>
    </source>
</evidence>
<gene>
    <name evidence="4" type="ORF">B0F90DRAFT_1810079</name>
</gene>
<organism evidence="4 5">
    <name type="scientific">Multifurca ochricompacta</name>
    <dbReference type="NCBI Taxonomy" id="376703"/>
    <lineage>
        <taxon>Eukaryota</taxon>
        <taxon>Fungi</taxon>
        <taxon>Dikarya</taxon>
        <taxon>Basidiomycota</taxon>
        <taxon>Agaricomycotina</taxon>
        <taxon>Agaricomycetes</taxon>
        <taxon>Russulales</taxon>
        <taxon>Russulaceae</taxon>
        <taxon>Multifurca</taxon>
    </lineage>
</organism>
<dbReference type="EC" id="3.5.1.89" evidence="2"/>
<dbReference type="EMBL" id="WTXG01000014">
    <property type="protein sequence ID" value="KAI0301557.1"/>
    <property type="molecule type" value="Genomic_DNA"/>
</dbReference>
<sequence>MNFRPGLYVLLPVFIGLLLQPYHSANVLFSGSTIPPRLLLLTAHPDDETFFFGPTLTSLIPPPVITTASASTGNKIHSNFPQVYSLCFSVGNADGLGYVRRNELEDSLDVLGVAKDHRWILDEHEFQDNITALWDASLIAATVYKYVTNYNISIILTFDSFGVSGHPNHFSLYHGVSHLLTTSPAGTEHHLAAFSLNSKPVVTKYTGILAAMLIKFWTLRCIVRKIAALGPPCSASFCRRDQRILPNCQCTMRHRSQRVWFRWLYMLSPSTCG</sequence>
<dbReference type="Pfam" id="PF02585">
    <property type="entry name" value="PIG-L"/>
    <property type="match status" value="1"/>
</dbReference>
<evidence type="ECO:0000313" key="4">
    <source>
        <dbReference type="EMBL" id="KAI0301557.1"/>
    </source>
</evidence>
<accession>A0AAD4QNU7</accession>
<reference evidence="4" key="1">
    <citation type="journal article" date="2022" name="New Phytol.">
        <title>Evolutionary transition to the ectomycorrhizal habit in the genomes of a hyperdiverse lineage of mushroom-forming fungi.</title>
        <authorList>
            <person name="Looney B."/>
            <person name="Miyauchi S."/>
            <person name="Morin E."/>
            <person name="Drula E."/>
            <person name="Courty P.E."/>
            <person name="Kohler A."/>
            <person name="Kuo A."/>
            <person name="LaButti K."/>
            <person name="Pangilinan J."/>
            <person name="Lipzen A."/>
            <person name="Riley R."/>
            <person name="Andreopoulos W."/>
            <person name="He G."/>
            <person name="Johnson J."/>
            <person name="Nolan M."/>
            <person name="Tritt A."/>
            <person name="Barry K.W."/>
            <person name="Grigoriev I.V."/>
            <person name="Nagy L.G."/>
            <person name="Hibbett D."/>
            <person name="Henrissat B."/>
            <person name="Matheny P.B."/>
            <person name="Labbe J."/>
            <person name="Martin F.M."/>
        </authorList>
    </citation>
    <scope>NUCLEOTIDE SEQUENCE</scope>
    <source>
        <strain evidence="4">BPL690</strain>
    </source>
</reference>
<dbReference type="AlphaFoldDB" id="A0AAD4QNU7"/>
<evidence type="ECO:0000313" key="5">
    <source>
        <dbReference type="Proteomes" id="UP001203297"/>
    </source>
</evidence>